<evidence type="ECO:0000313" key="8">
    <source>
        <dbReference type="Proteomes" id="UP000886520"/>
    </source>
</evidence>
<evidence type="ECO:0000259" key="6">
    <source>
        <dbReference type="SMART" id="SM01155"/>
    </source>
</evidence>
<dbReference type="EMBL" id="JABFUD020000021">
    <property type="protein sequence ID" value="KAI5063749.1"/>
    <property type="molecule type" value="Genomic_DNA"/>
</dbReference>
<keyword evidence="8" id="KW-1185">Reference proteome</keyword>
<sequence length="195" mass="22459">MGAWRALMSRARGRTRHPFPSYSILAEIEQRRPYPFARFETLSEDACTRENERIWPALSLGVLTSQKEARQDEALLKDAKEFLQFIKKDLGRLDSGFSDYYFQASGLRNSRLQGRALGQEREHLVLSAGDSADIMNPFSHGAILLSAFDAVIRVPGFHGSKDFSIQADSVKRKRKKKMNKHKHRKLRRLARRSRK</sequence>
<dbReference type="AlphaFoldDB" id="A0A9D4UAR6"/>
<dbReference type="SMART" id="SM01155">
    <property type="entry name" value="DUF1713"/>
    <property type="match status" value="1"/>
</dbReference>
<dbReference type="InterPro" id="IPR013177">
    <property type="entry name" value="Ribosomal_mS38_C"/>
</dbReference>
<dbReference type="OrthoDB" id="1970091at2759"/>
<organism evidence="7 8">
    <name type="scientific">Adiantum capillus-veneris</name>
    <name type="common">Maidenhair fern</name>
    <dbReference type="NCBI Taxonomy" id="13818"/>
    <lineage>
        <taxon>Eukaryota</taxon>
        <taxon>Viridiplantae</taxon>
        <taxon>Streptophyta</taxon>
        <taxon>Embryophyta</taxon>
        <taxon>Tracheophyta</taxon>
        <taxon>Polypodiopsida</taxon>
        <taxon>Polypodiidae</taxon>
        <taxon>Polypodiales</taxon>
        <taxon>Pteridineae</taxon>
        <taxon>Pteridaceae</taxon>
        <taxon>Vittarioideae</taxon>
        <taxon>Adiantum</taxon>
    </lineage>
</organism>
<comment type="subcellular location">
    <subcellularLocation>
        <location evidence="1">Mitochondrion</location>
    </subcellularLocation>
</comment>
<protein>
    <recommendedName>
        <fullName evidence="4">Small ribosomal subunit protein mS38</fullName>
    </recommendedName>
</protein>
<dbReference type="PANTHER" id="PTHR32035">
    <property type="entry name" value="AURORA KINASE A-INTERACTING PROTEIN"/>
    <property type="match status" value="1"/>
</dbReference>
<dbReference type="GO" id="GO:0005739">
    <property type="term" value="C:mitochondrion"/>
    <property type="evidence" value="ECO:0007669"/>
    <property type="project" value="UniProtKB-SubCell"/>
</dbReference>
<keyword evidence="2" id="KW-0496">Mitochondrion</keyword>
<accession>A0A9D4UAR6</accession>
<dbReference type="Pfam" id="PF08213">
    <property type="entry name" value="COX24_C"/>
    <property type="match status" value="1"/>
</dbReference>
<evidence type="ECO:0000256" key="1">
    <source>
        <dbReference type="ARBA" id="ARBA00004173"/>
    </source>
</evidence>
<gene>
    <name evidence="7" type="ORF">GOP47_0022296</name>
</gene>
<evidence type="ECO:0000256" key="2">
    <source>
        <dbReference type="ARBA" id="ARBA00023128"/>
    </source>
</evidence>
<evidence type="ECO:0000313" key="7">
    <source>
        <dbReference type="EMBL" id="KAI5063749.1"/>
    </source>
</evidence>
<comment type="similarity">
    <text evidence="3">Belongs to the mitochondrion-specific ribosomal protein mS38 family.</text>
</comment>
<reference evidence="7" key="1">
    <citation type="submission" date="2021-01" db="EMBL/GenBank/DDBJ databases">
        <title>Adiantum capillus-veneris genome.</title>
        <authorList>
            <person name="Fang Y."/>
            <person name="Liao Q."/>
        </authorList>
    </citation>
    <scope>NUCLEOTIDE SEQUENCE</scope>
    <source>
        <strain evidence="7">H3</strain>
        <tissue evidence="7">Leaf</tissue>
    </source>
</reference>
<dbReference type="Proteomes" id="UP000886520">
    <property type="component" value="Chromosome 21"/>
</dbReference>
<comment type="caution">
    <text evidence="7">The sequence shown here is derived from an EMBL/GenBank/DDBJ whole genome shotgun (WGS) entry which is preliminary data.</text>
</comment>
<feature type="compositionally biased region" description="Basic residues" evidence="5">
    <location>
        <begin position="171"/>
        <end position="195"/>
    </location>
</feature>
<evidence type="ECO:0000256" key="4">
    <source>
        <dbReference type="ARBA" id="ARBA00035682"/>
    </source>
</evidence>
<dbReference type="PANTHER" id="PTHR32035:SF3">
    <property type="entry name" value="SMALL RIBOSOMAL SUBUNIT PROTEIN MS38"/>
    <property type="match status" value="1"/>
</dbReference>
<name>A0A9D4UAR6_ADICA</name>
<proteinExistence type="inferred from homology"/>
<evidence type="ECO:0000256" key="3">
    <source>
        <dbReference type="ARBA" id="ARBA00035647"/>
    </source>
</evidence>
<feature type="region of interest" description="Disordered" evidence="5">
    <location>
        <begin position="168"/>
        <end position="195"/>
    </location>
</feature>
<evidence type="ECO:0000256" key="5">
    <source>
        <dbReference type="SAM" id="MobiDB-lite"/>
    </source>
</evidence>
<feature type="domain" description="Ribosomal protein mS38 C-terminal" evidence="6">
    <location>
        <begin position="166"/>
        <end position="195"/>
    </location>
</feature>